<feature type="domain" description="NodB homology" evidence="8">
    <location>
        <begin position="94"/>
        <end position="355"/>
    </location>
</feature>
<comment type="function">
    <text evidence="1">Is involved in generating a small heat-stable compound (Nod), an acylated oligomer of N-acetylglucosamine, that stimulates mitosis in various plant protoplasts.</text>
</comment>
<dbReference type="Pfam" id="PF01522">
    <property type="entry name" value="Polysacc_deac_1"/>
    <property type="match status" value="1"/>
</dbReference>
<keyword evidence="5 7" id="KW-0732">Signal</keyword>
<accession>A0ABT4LJP0</accession>
<comment type="caution">
    <text evidence="9">The sequence shown here is derived from an EMBL/GenBank/DDBJ whole genome shotgun (WGS) entry which is preliminary data.</text>
</comment>
<feature type="chain" id="PRO_5046664259" description="Chitooligosaccharide deacetylase" evidence="7">
    <location>
        <begin position="26"/>
        <end position="355"/>
    </location>
</feature>
<dbReference type="InterPro" id="IPR051398">
    <property type="entry name" value="Polysacch_Deacetylase"/>
</dbReference>
<dbReference type="EMBL" id="JAPWGY010000003">
    <property type="protein sequence ID" value="MCZ4281297.1"/>
    <property type="molecule type" value="Genomic_DNA"/>
</dbReference>
<comment type="similarity">
    <text evidence="3">Belongs to the polysaccharide deacetylase family.</text>
</comment>
<name>A0ABT4LJP0_9PROT</name>
<feature type="signal peptide" evidence="7">
    <location>
        <begin position="1"/>
        <end position="25"/>
    </location>
</feature>
<evidence type="ECO:0000256" key="3">
    <source>
        <dbReference type="ARBA" id="ARBA00010973"/>
    </source>
</evidence>
<dbReference type="Gene3D" id="3.20.20.370">
    <property type="entry name" value="Glycoside hydrolase/deacetylase"/>
    <property type="match status" value="1"/>
</dbReference>
<dbReference type="PROSITE" id="PS51677">
    <property type="entry name" value="NODB"/>
    <property type="match status" value="1"/>
</dbReference>
<proteinExistence type="inferred from homology"/>
<evidence type="ECO:0000259" key="8">
    <source>
        <dbReference type="PROSITE" id="PS51677"/>
    </source>
</evidence>
<dbReference type="SUPFAM" id="SSF88713">
    <property type="entry name" value="Glycoside hydrolase/deacetylase"/>
    <property type="match status" value="1"/>
</dbReference>
<evidence type="ECO:0000256" key="5">
    <source>
        <dbReference type="ARBA" id="ARBA00022729"/>
    </source>
</evidence>
<protein>
    <recommendedName>
        <fullName evidence="4">Chitooligosaccharide deacetylase</fullName>
    </recommendedName>
    <alternativeName>
        <fullName evidence="6">Nodulation protein B</fullName>
    </alternativeName>
</protein>
<sequence length="355" mass="39741">MRPSHFLASLTLFMSLFLISPGKNASAQAVETEQLNGAVIIMYHRFDQAAYPTTNIPLELLRSHIQLLKSGPYTVLSLSEITDALKEGRQLPDRTIGITVDDAFASFYNTGWKEFQKAGLPVTVFVSTEPVEQNQPDYMSWTELREIIADPLISIGNHAHQHQHMADLTPEEQKASIDQANELFRRALGKQPDIFSYPYGEVSSSLVQVVKESGFKAAFGQHSGTVSRTDDLFQLPRFTFNERFGAIERFKLAINTLPLPVLAVLPENPMLDKTNNPPNIGFTISPEIGTREDGSYPGLNCYSSQNDVSLMQLGGGRIEVRLSAPFTPGRARLNCTMLGPDKRWRWFGQQYYIPE</sequence>
<evidence type="ECO:0000256" key="1">
    <source>
        <dbReference type="ARBA" id="ARBA00003236"/>
    </source>
</evidence>
<evidence type="ECO:0000313" key="10">
    <source>
        <dbReference type="Proteomes" id="UP001069802"/>
    </source>
</evidence>
<dbReference type="PANTHER" id="PTHR34216">
    <property type="match status" value="1"/>
</dbReference>
<evidence type="ECO:0000256" key="2">
    <source>
        <dbReference type="ARBA" id="ARBA00004613"/>
    </source>
</evidence>
<dbReference type="InterPro" id="IPR002509">
    <property type="entry name" value="NODB_dom"/>
</dbReference>
<gene>
    <name evidence="9" type="ORF">O4H49_10945</name>
</gene>
<dbReference type="CDD" id="cd10973">
    <property type="entry name" value="CE4_DAC_u4_5s"/>
    <property type="match status" value="1"/>
</dbReference>
<dbReference type="Proteomes" id="UP001069802">
    <property type="component" value="Unassembled WGS sequence"/>
</dbReference>
<keyword evidence="10" id="KW-1185">Reference proteome</keyword>
<evidence type="ECO:0000313" key="9">
    <source>
        <dbReference type="EMBL" id="MCZ4281297.1"/>
    </source>
</evidence>
<dbReference type="PANTHER" id="PTHR34216:SF3">
    <property type="entry name" value="POLY-BETA-1,6-N-ACETYL-D-GLUCOSAMINE N-DEACETYLASE"/>
    <property type="match status" value="1"/>
</dbReference>
<dbReference type="RefSeq" id="WP_269423462.1">
    <property type="nucleotide sequence ID" value="NZ_JAPWGY010000003.1"/>
</dbReference>
<dbReference type="InterPro" id="IPR011330">
    <property type="entry name" value="Glyco_hydro/deAcase_b/a-brl"/>
</dbReference>
<evidence type="ECO:0000256" key="7">
    <source>
        <dbReference type="SAM" id="SignalP"/>
    </source>
</evidence>
<evidence type="ECO:0000256" key="6">
    <source>
        <dbReference type="ARBA" id="ARBA00032976"/>
    </source>
</evidence>
<reference evidence="9" key="1">
    <citation type="submission" date="2022-12" db="EMBL/GenBank/DDBJ databases">
        <title>Bacterial isolates from different developmental stages of Nematostella vectensis.</title>
        <authorList>
            <person name="Fraune S."/>
        </authorList>
    </citation>
    <scope>NUCLEOTIDE SEQUENCE</scope>
    <source>
        <strain evidence="9">G21630-S1</strain>
    </source>
</reference>
<comment type="subcellular location">
    <subcellularLocation>
        <location evidence="2">Secreted</location>
    </subcellularLocation>
</comment>
<evidence type="ECO:0000256" key="4">
    <source>
        <dbReference type="ARBA" id="ARBA00020071"/>
    </source>
</evidence>
<organism evidence="9 10">
    <name type="scientific">Kiloniella laminariae</name>
    <dbReference type="NCBI Taxonomy" id="454162"/>
    <lineage>
        <taxon>Bacteria</taxon>
        <taxon>Pseudomonadati</taxon>
        <taxon>Pseudomonadota</taxon>
        <taxon>Alphaproteobacteria</taxon>
        <taxon>Rhodospirillales</taxon>
        <taxon>Kiloniellaceae</taxon>
        <taxon>Kiloniella</taxon>
    </lineage>
</organism>